<feature type="compositionally biased region" description="Basic and acidic residues" evidence="1">
    <location>
        <begin position="26"/>
        <end position="44"/>
    </location>
</feature>
<evidence type="ECO:0008006" key="5">
    <source>
        <dbReference type="Google" id="ProtNLM"/>
    </source>
</evidence>
<name>A0A2S9YVF6_9BACT</name>
<organism evidence="3 4">
    <name type="scientific">Enhygromyxa salina</name>
    <dbReference type="NCBI Taxonomy" id="215803"/>
    <lineage>
        <taxon>Bacteria</taxon>
        <taxon>Pseudomonadati</taxon>
        <taxon>Myxococcota</taxon>
        <taxon>Polyangia</taxon>
        <taxon>Nannocystales</taxon>
        <taxon>Nannocystaceae</taxon>
        <taxon>Enhygromyxa</taxon>
    </lineage>
</organism>
<gene>
    <name evidence="3" type="ORF">ENSA7_13030</name>
</gene>
<evidence type="ECO:0000313" key="3">
    <source>
        <dbReference type="EMBL" id="PRQ09032.1"/>
    </source>
</evidence>
<proteinExistence type="predicted"/>
<evidence type="ECO:0000256" key="1">
    <source>
        <dbReference type="SAM" id="MobiDB-lite"/>
    </source>
</evidence>
<feature type="signal peptide" evidence="2">
    <location>
        <begin position="1"/>
        <end position="20"/>
    </location>
</feature>
<evidence type="ECO:0000256" key="2">
    <source>
        <dbReference type="SAM" id="SignalP"/>
    </source>
</evidence>
<comment type="caution">
    <text evidence="3">The sequence shown here is derived from an EMBL/GenBank/DDBJ whole genome shotgun (WGS) entry which is preliminary data.</text>
</comment>
<reference evidence="3 4" key="1">
    <citation type="submission" date="2018-03" db="EMBL/GenBank/DDBJ databases">
        <title>Draft Genome Sequences of the Obligatory Marine Myxobacteria Enhygromyxa salina SWB007.</title>
        <authorList>
            <person name="Poehlein A."/>
            <person name="Moghaddam J.A."/>
            <person name="Harms H."/>
            <person name="Alanjari M."/>
            <person name="Koenig G.M."/>
            <person name="Daniel R."/>
            <person name="Schaeberle T.F."/>
        </authorList>
    </citation>
    <scope>NUCLEOTIDE SEQUENCE [LARGE SCALE GENOMIC DNA]</scope>
    <source>
        <strain evidence="3 4">SWB007</strain>
    </source>
</reference>
<dbReference type="EMBL" id="PVNL01000031">
    <property type="protein sequence ID" value="PRQ09032.1"/>
    <property type="molecule type" value="Genomic_DNA"/>
</dbReference>
<sequence>MKRITQGIMMLVAVSTLSLAACDKKDEAAGDKDKKETADADKPSLRLSNDTEECRNALKCCEAMVSAEKGSATPEDINLSCSGVGMADSDDLCKEFKKGFTMALEAGGKPVPDACK</sequence>
<accession>A0A2S9YVF6</accession>
<keyword evidence="2" id="KW-0732">Signal</keyword>
<dbReference type="AlphaFoldDB" id="A0A2S9YVF6"/>
<feature type="region of interest" description="Disordered" evidence="1">
    <location>
        <begin position="26"/>
        <end position="46"/>
    </location>
</feature>
<feature type="chain" id="PRO_5015678558" description="Lipoprotein" evidence="2">
    <location>
        <begin position="21"/>
        <end position="116"/>
    </location>
</feature>
<dbReference type="PROSITE" id="PS51257">
    <property type="entry name" value="PROKAR_LIPOPROTEIN"/>
    <property type="match status" value="1"/>
</dbReference>
<dbReference type="Proteomes" id="UP000238823">
    <property type="component" value="Unassembled WGS sequence"/>
</dbReference>
<protein>
    <recommendedName>
        <fullName evidence="5">Lipoprotein</fullName>
    </recommendedName>
</protein>
<dbReference type="RefSeq" id="WP_106088348.1">
    <property type="nucleotide sequence ID" value="NZ_PVNL01000031.1"/>
</dbReference>
<evidence type="ECO:0000313" key="4">
    <source>
        <dbReference type="Proteomes" id="UP000238823"/>
    </source>
</evidence>